<sequence>MSILISSLPVRKRRYRFALTPLADAMFQLLIFFMLSSSLTPYSLLTLQSAPSESEGEALPEDTSALSADPDAGPDAPLSGAEITVWRLLEGRVAVDGQEFATDQLSELANALGQQGLRGQLVLAITATARVQDVATALSALEGAEIAGVRIIREAP</sequence>
<protein>
    <submittedName>
        <fullName evidence="9">Biopolymer transporter ExbD</fullName>
    </submittedName>
</protein>
<reference evidence="9 10" key="1">
    <citation type="submission" date="2017-06" db="EMBL/GenBank/DDBJ databases">
        <title>Celeribacter sp. TSPH2 complete genome sequence.</title>
        <authorList>
            <person name="Woo J.-H."/>
            <person name="Kim H.-S."/>
        </authorList>
    </citation>
    <scope>NUCLEOTIDE SEQUENCE [LARGE SCALE GENOMIC DNA]</scope>
    <source>
        <strain evidence="9 10">TSPH2</strain>
    </source>
</reference>
<comment type="similarity">
    <text evidence="2 7">Belongs to the ExbD/TolR family.</text>
</comment>
<dbReference type="RefSeq" id="WP_066709126.1">
    <property type="nucleotide sequence ID" value="NZ_CP022196.1"/>
</dbReference>
<evidence type="ECO:0000256" key="2">
    <source>
        <dbReference type="ARBA" id="ARBA00005811"/>
    </source>
</evidence>
<evidence type="ECO:0000256" key="6">
    <source>
        <dbReference type="ARBA" id="ARBA00023136"/>
    </source>
</evidence>
<keyword evidence="7" id="KW-0813">Transport</keyword>
<evidence type="ECO:0000256" key="7">
    <source>
        <dbReference type="RuleBase" id="RU003879"/>
    </source>
</evidence>
<keyword evidence="4 7" id="KW-0812">Transmembrane</keyword>
<dbReference type="GO" id="GO:0005886">
    <property type="term" value="C:plasma membrane"/>
    <property type="evidence" value="ECO:0007669"/>
    <property type="project" value="UniProtKB-SubCell"/>
</dbReference>
<dbReference type="PANTHER" id="PTHR30558">
    <property type="entry name" value="EXBD MEMBRANE COMPONENT OF PMF-DRIVEN MACROMOLECULE IMPORT SYSTEM"/>
    <property type="match status" value="1"/>
</dbReference>
<keyword evidence="5" id="KW-1133">Transmembrane helix</keyword>
<proteinExistence type="inferred from homology"/>
<dbReference type="AlphaFoldDB" id="A0A291G9I0"/>
<dbReference type="EMBL" id="CP022196">
    <property type="protein sequence ID" value="ATG46841.1"/>
    <property type="molecule type" value="Genomic_DNA"/>
</dbReference>
<organism evidence="9 10">
    <name type="scientific">Celeribacter ethanolicus</name>
    <dbReference type="NCBI Taxonomy" id="1758178"/>
    <lineage>
        <taxon>Bacteria</taxon>
        <taxon>Pseudomonadati</taxon>
        <taxon>Pseudomonadota</taxon>
        <taxon>Alphaproteobacteria</taxon>
        <taxon>Rhodobacterales</taxon>
        <taxon>Roseobacteraceae</taxon>
        <taxon>Celeribacter</taxon>
    </lineage>
</organism>
<dbReference type="GO" id="GO:0022857">
    <property type="term" value="F:transmembrane transporter activity"/>
    <property type="evidence" value="ECO:0007669"/>
    <property type="project" value="InterPro"/>
</dbReference>
<evidence type="ECO:0000313" key="10">
    <source>
        <dbReference type="Proteomes" id="UP000217935"/>
    </source>
</evidence>
<evidence type="ECO:0000256" key="1">
    <source>
        <dbReference type="ARBA" id="ARBA00004162"/>
    </source>
</evidence>
<keyword evidence="3" id="KW-1003">Cell membrane</keyword>
<dbReference type="Pfam" id="PF02472">
    <property type="entry name" value="ExbD"/>
    <property type="match status" value="1"/>
</dbReference>
<evidence type="ECO:0000256" key="8">
    <source>
        <dbReference type="SAM" id="MobiDB-lite"/>
    </source>
</evidence>
<evidence type="ECO:0000256" key="4">
    <source>
        <dbReference type="ARBA" id="ARBA00022692"/>
    </source>
</evidence>
<keyword evidence="7" id="KW-0653">Protein transport</keyword>
<dbReference type="GO" id="GO:0015031">
    <property type="term" value="P:protein transport"/>
    <property type="evidence" value="ECO:0007669"/>
    <property type="project" value="UniProtKB-KW"/>
</dbReference>
<evidence type="ECO:0000256" key="5">
    <source>
        <dbReference type="ARBA" id="ARBA00022989"/>
    </source>
</evidence>
<keyword evidence="6" id="KW-0472">Membrane</keyword>
<evidence type="ECO:0000313" key="9">
    <source>
        <dbReference type="EMBL" id="ATG46841.1"/>
    </source>
</evidence>
<dbReference type="InterPro" id="IPR003400">
    <property type="entry name" value="ExbD"/>
</dbReference>
<evidence type="ECO:0000256" key="3">
    <source>
        <dbReference type="ARBA" id="ARBA00022475"/>
    </source>
</evidence>
<comment type="subcellular location">
    <subcellularLocation>
        <location evidence="1">Cell membrane</location>
        <topology evidence="1">Single-pass membrane protein</topology>
    </subcellularLocation>
    <subcellularLocation>
        <location evidence="7">Cell membrane</location>
        <topology evidence="7">Single-pass type II membrane protein</topology>
    </subcellularLocation>
</comment>
<accession>A0A291G9I0</accession>
<dbReference type="Proteomes" id="UP000217935">
    <property type="component" value="Chromosome"/>
</dbReference>
<feature type="region of interest" description="Disordered" evidence="8">
    <location>
        <begin position="53"/>
        <end position="77"/>
    </location>
</feature>
<gene>
    <name evidence="9" type="ORF">CEW89_04250</name>
</gene>
<keyword evidence="10" id="KW-1185">Reference proteome</keyword>
<dbReference type="OrthoDB" id="7851776at2"/>
<dbReference type="KEGG" id="ceh:CEW89_04250"/>
<name>A0A291G9I0_9RHOB</name>
<dbReference type="STRING" id="1758178.GCA_001550095_02690"/>